<comment type="caution">
    <text evidence="7">The sequence shown here is derived from an EMBL/GenBank/DDBJ whole genome shotgun (WGS) entry which is preliminary data.</text>
</comment>
<dbReference type="InterPro" id="IPR032808">
    <property type="entry name" value="DoxX"/>
</dbReference>
<reference evidence="8" key="2">
    <citation type="submission" date="2023-07" db="EMBL/GenBank/DDBJ databases">
        <title>Description of novel Chryseobacterium sp. strain C-2.</title>
        <authorList>
            <person name="Saticioglu I.B."/>
        </authorList>
    </citation>
    <scope>NUCLEOTIDE SEQUENCE [LARGE SCALE GENOMIC DNA]</scope>
    <source>
        <strain evidence="8">C-2</strain>
    </source>
</reference>
<feature type="transmembrane region" description="Helical" evidence="5">
    <location>
        <begin position="97"/>
        <end position="116"/>
    </location>
</feature>
<keyword evidence="3 5" id="KW-1133">Transmembrane helix</keyword>
<evidence type="ECO:0000256" key="4">
    <source>
        <dbReference type="ARBA" id="ARBA00023136"/>
    </source>
</evidence>
<evidence type="ECO:0000256" key="2">
    <source>
        <dbReference type="ARBA" id="ARBA00022692"/>
    </source>
</evidence>
<keyword evidence="8" id="KW-1185">Reference proteome</keyword>
<dbReference type="GO" id="GO:0016020">
    <property type="term" value="C:membrane"/>
    <property type="evidence" value="ECO:0007669"/>
    <property type="project" value="UniProtKB-SubCell"/>
</dbReference>
<name>A0A9Q3UZI8_9FLAO</name>
<keyword evidence="4 5" id="KW-0472">Membrane</keyword>
<dbReference type="EMBL" id="JAJJML010000001">
    <property type="protein sequence ID" value="MCC9036149.1"/>
    <property type="molecule type" value="Genomic_DNA"/>
</dbReference>
<dbReference type="EMBL" id="JACXXP010000001">
    <property type="protein sequence ID" value="MBD3903319.1"/>
    <property type="molecule type" value="Genomic_DNA"/>
</dbReference>
<evidence type="ECO:0000313" key="6">
    <source>
        <dbReference type="EMBL" id="MBD3903319.1"/>
    </source>
</evidence>
<evidence type="ECO:0000313" key="7">
    <source>
        <dbReference type="EMBL" id="MCC9036149.1"/>
    </source>
</evidence>
<gene>
    <name evidence="6" type="ORF">IEW27_01740</name>
    <name evidence="7" type="ORF">LNP80_18170</name>
</gene>
<evidence type="ECO:0000256" key="1">
    <source>
        <dbReference type="ARBA" id="ARBA00004141"/>
    </source>
</evidence>
<evidence type="ECO:0000256" key="5">
    <source>
        <dbReference type="SAM" id="Phobius"/>
    </source>
</evidence>
<dbReference type="Pfam" id="PF13564">
    <property type="entry name" value="DoxX_2"/>
    <property type="match status" value="1"/>
</dbReference>
<keyword evidence="2 5" id="KW-0812">Transmembrane</keyword>
<evidence type="ECO:0000313" key="8">
    <source>
        <dbReference type="Proteomes" id="UP000603715"/>
    </source>
</evidence>
<comment type="subcellular location">
    <subcellularLocation>
        <location evidence="1">Membrane</location>
        <topology evidence="1">Multi-pass membrane protein</topology>
    </subcellularLocation>
</comment>
<dbReference type="Proteomes" id="UP000603715">
    <property type="component" value="Unassembled WGS sequence"/>
</dbReference>
<feature type="transmembrane region" description="Helical" evidence="5">
    <location>
        <begin position="44"/>
        <end position="64"/>
    </location>
</feature>
<reference evidence="7" key="1">
    <citation type="submission" date="2021-11" db="EMBL/GenBank/DDBJ databases">
        <title>Description of novel Chryseobacterium species.</title>
        <authorList>
            <person name="Saticioglu I.B."/>
            <person name="Ay H."/>
            <person name="Altun S."/>
            <person name="Duman M."/>
        </authorList>
    </citation>
    <scope>NUCLEOTIDE SEQUENCE</scope>
    <source>
        <strain evidence="7">C-39</strain>
    </source>
</reference>
<dbReference type="AlphaFoldDB" id="A0A9Q3UZI8"/>
<proteinExistence type="predicted"/>
<evidence type="ECO:0000313" key="9">
    <source>
        <dbReference type="Proteomes" id="UP001107960"/>
    </source>
</evidence>
<feature type="transmembrane region" description="Helical" evidence="5">
    <location>
        <begin position="71"/>
        <end position="91"/>
    </location>
</feature>
<organism evidence="7 9">
    <name type="scientific">Chryseobacterium muglaense</name>
    <dbReference type="NCBI Taxonomy" id="2893752"/>
    <lineage>
        <taxon>Bacteria</taxon>
        <taxon>Pseudomonadati</taxon>
        <taxon>Bacteroidota</taxon>
        <taxon>Flavobacteriia</taxon>
        <taxon>Flavobacteriales</taxon>
        <taxon>Weeksellaceae</taxon>
        <taxon>Chryseobacterium group</taxon>
        <taxon>Chryseobacterium</taxon>
    </lineage>
</organism>
<feature type="transmembrane region" description="Helical" evidence="5">
    <location>
        <begin position="7"/>
        <end position="24"/>
    </location>
</feature>
<reference evidence="6" key="3">
    <citation type="submission" date="2024-05" db="EMBL/GenBank/DDBJ databases">
        <title>Description of novel Chryseobacterium sp. strain C-2.</title>
        <authorList>
            <person name="Saticioglu I.B."/>
        </authorList>
    </citation>
    <scope>NUCLEOTIDE SEQUENCE</scope>
    <source>
        <strain evidence="6">C-2</strain>
    </source>
</reference>
<evidence type="ECO:0000256" key="3">
    <source>
        <dbReference type="ARBA" id="ARBA00022989"/>
    </source>
</evidence>
<dbReference type="RefSeq" id="WP_191177955.1">
    <property type="nucleotide sequence ID" value="NZ_JACXXP010000001.1"/>
</dbReference>
<sequence length="121" mass="13630">MKKDKIIFWTSTALVSAMMLFSAFNYLTAPEMKVAFDHLGFPDYFRIELAIAKFLGVLVLLLPFVPKGFKLFAYAGFTINFISAGIAHTAVGDPLQPVIMSVLFLILLIVSWIYYLKLNTK</sequence>
<dbReference type="Proteomes" id="UP001107960">
    <property type="component" value="Unassembled WGS sequence"/>
</dbReference>
<accession>A0A9Q3UZI8</accession>
<protein>
    <submittedName>
        <fullName evidence="7">DoxX family protein</fullName>
    </submittedName>
</protein>